<feature type="region of interest" description="Disordered" evidence="1">
    <location>
        <begin position="62"/>
        <end position="100"/>
    </location>
</feature>
<protein>
    <submittedName>
        <fullName evidence="2">Uncharacterized protein</fullName>
    </submittedName>
</protein>
<dbReference type="AlphaFoldDB" id="A0A4D4KC94"/>
<reference evidence="2 3" key="1">
    <citation type="journal article" date="2020" name="Int. J. Syst. Evol. Microbiol.">
        <title>Reclassification of Streptomyces castelarensis and Streptomyces sporoclivatus as later heterotypic synonyms of Streptomyces antimycoticus.</title>
        <authorList>
            <person name="Komaki H."/>
            <person name="Tamura T."/>
        </authorList>
    </citation>
    <scope>NUCLEOTIDE SEQUENCE [LARGE SCALE GENOMIC DNA]</scope>
    <source>
        <strain evidence="2 3">NBRC 12839</strain>
    </source>
</reference>
<evidence type="ECO:0000313" key="3">
    <source>
        <dbReference type="Proteomes" id="UP000299290"/>
    </source>
</evidence>
<comment type="caution">
    <text evidence="2">The sequence shown here is derived from an EMBL/GenBank/DDBJ whole genome shotgun (WGS) entry which is preliminary data.</text>
</comment>
<name>A0A4D4KC94_9ACTN</name>
<dbReference type="EMBL" id="BJHV01000001">
    <property type="protein sequence ID" value="GDY45932.1"/>
    <property type="molecule type" value="Genomic_DNA"/>
</dbReference>
<dbReference type="Proteomes" id="UP000299290">
    <property type="component" value="Unassembled WGS sequence"/>
</dbReference>
<gene>
    <name evidence="2" type="ORF">SANT12839_068140</name>
</gene>
<organism evidence="2 3">
    <name type="scientific">Streptomyces antimycoticus</name>
    <dbReference type="NCBI Taxonomy" id="68175"/>
    <lineage>
        <taxon>Bacteria</taxon>
        <taxon>Bacillati</taxon>
        <taxon>Actinomycetota</taxon>
        <taxon>Actinomycetes</taxon>
        <taxon>Kitasatosporales</taxon>
        <taxon>Streptomycetaceae</taxon>
        <taxon>Streptomyces</taxon>
        <taxon>Streptomyces violaceusniger group</taxon>
    </lineage>
</organism>
<accession>A0A4D4KC94</accession>
<proteinExistence type="predicted"/>
<feature type="compositionally biased region" description="Pro residues" evidence="1">
    <location>
        <begin position="74"/>
        <end position="98"/>
    </location>
</feature>
<keyword evidence="3" id="KW-1185">Reference proteome</keyword>
<evidence type="ECO:0000256" key="1">
    <source>
        <dbReference type="SAM" id="MobiDB-lite"/>
    </source>
</evidence>
<feature type="region of interest" description="Disordered" evidence="1">
    <location>
        <begin position="115"/>
        <end position="146"/>
    </location>
</feature>
<evidence type="ECO:0000313" key="2">
    <source>
        <dbReference type="EMBL" id="GDY45932.1"/>
    </source>
</evidence>
<sequence>MIAGNSVWAGAGEAGSRGVAAVDTRGGRLAWPYTQGTEGRWALSAAGNRVFMLHNRTLTAMPVFQPHRPAPSARQPPPAPPPDQRAPTLVIPPAPAHPPPRRWYSVCWPFAYASPEAPSLGRQRPADPASRVTEDPLRQRPGALGG</sequence>